<dbReference type="RefSeq" id="WP_125205817.1">
    <property type="nucleotide sequence ID" value="NZ_AP025739.1"/>
</dbReference>
<dbReference type="Proteomes" id="UP000287394">
    <property type="component" value="Chromosome"/>
</dbReference>
<evidence type="ECO:0000313" key="3">
    <source>
        <dbReference type="Proteomes" id="UP000287394"/>
    </source>
</evidence>
<dbReference type="KEGG" id="ccot:CCAX7_000350"/>
<sequence>MMSFLRLRCGYSREEVGRTTLPEVFALFEDIPYIDPRYTGEKPKPKRPRTPEEAAIAHSGGIRM</sequence>
<accession>A0A402CR50</accession>
<evidence type="ECO:0000256" key="1">
    <source>
        <dbReference type="SAM" id="MobiDB-lite"/>
    </source>
</evidence>
<proteinExistence type="predicted"/>
<protein>
    <submittedName>
        <fullName evidence="2">Uncharacterized protein</fullName>
    </submittedName>
</protein>
<dbReference type="EMBL" id="AP025739">
    <property type="protein sequence ID" value="BDI27984.1"/>
    <property type="molecule type" value="Genomic_DNA"/>
</dbReference>
<gene>
    <name evidence="2" type="ORF">CCAX7_000350</name>
</gene>
<dbReference type="AlphaFoldDB" id="A0A402CR50"/>
<organism evidence="2 3">
    <name type="scientific">Capsulimonas corticalis</name>
    <dbReference type="NCBI Taxonomy" id="2219043"/>
    <lineage>
        <taxon>Bacteria</taxon>
        <taxon>Bacillati</taxon>
        <taxon>Armatimonadota</taxon>
        <taxon>Armatimonadia</taxon>
        <taxon>Capsulimonadales</taxon>
        <taxon>Capsulimonadaceae</taxon>
        <taxon>Capsulimonas</taxon>
    </lineage>
</organism>
<evidence type="ECO:0000313" key="2">
    <source>
        <dbReference type="EMBL" id="BDI27984.1"/>
    </source>
</evidence>
<feature type="region of interest" description="Disordered" evidence="1">
    <location>
        <begin position="38"/>
        <end position="64"/>
    </location>
</feature>
<name>A0A402CR50_9BACT</name>
<keyword evidence="3" id="KW-1185">Reference proteome</keyword>
<reference evidence="2 3" key="1">
    <citation type="journal article" date="2019" name="Int. J. Syst. Evol. Microbiol.">
        <title>Capsulimonas corticalis gen. nov., sp. nov., an aerobic capsulated bacterium, of a novel bacterial order, Capsulimonadales ord. nov., of the class Armatimonadia of the phylum Armatimonadetes.</title>
        <authorList>
            <person name="Li J."/>
            <person name="Kudo C."/>
            <person name="Tonouchi A."/>
        </authorList>
    </citation>
    <scope>NUCLEOTIDE SEQUENCE [LARGE SCALE GENOMIC DNA]</scope>
    <source>
        <strain evidence="2 3">AX-7</strain>
    </source>
</reference>